<dbReference type="Proteomes" id="UP000324104">
    <property type="component" value="Unassembled WGS sequence"/>
</dbReference>
<gene>
    <name evidence="2" type="ORF">FYC77_18755</name>
</gene>
<dbReference type="AlphaFoldDB" id="A0A5D5AF82"/>
<evidence type="ECO:0000256" key="1">
    <source>
        <dbReference type="SAM" id="MobiDB-lite"/>
    </source>
</evidence>
<dbReference type="EMBL" id="VTAW01000042">
    <property type="protein sequence ID" value="TYT60449.1"/>
    <property type="molecule type" value="Genomic_DNA"/>
</dbReference>
<feature type="region of interest" description="Disordered" evidence="1">
    <location>
        <begin position="94"/>
        <end position="113"/>
    </location>
</feature>
<comment type="caution">
    <text evidence="2">The sequence shown here is derived from an EMBL/GenBank/DDBJ whole genome shotgun (WGS) entry which is preliminary data.</text>
</comment>
<keyword evidence="3" id="KW-1185">Reference proteome</keyword>
<name>A0A5D5AF82_9EURY</name>
<organism evidence="2 3">
    <name type="scientific">Natrialba swarupiae</name>
    <dbReference type="NCBI Taxonomy" id="2448032"/>
    <lineage>
        <taxon>Archaea</taxon>
        <taxon>Methanobacteriati</taxon>
        <taxon>Methanobacteriota</taxon>
        <taxon>Stenosarchaea group</taxon>
        <taxon>Halobacteria</taxon>
        <taxon>Halobacteriales</taxon>
        <taxon>Natrialbaceae</taxon>
        <taxon>Natrialba</taxon>
    </lineage>
</organism>
<feature type="compositionally biased region" description="Low complexity" evidence="1">
    <location>
        <begin position="103"/>
        <end position="113"/>
    </location>
</feature>
<sequence length="113" mass="12912">MDTDVTVHIRIEHEDTSDVLLEETVEFDVEEHVTLNDDVEFPYGEYQAEFDGDDLPEQDTWEIAWELDWAYETGDDYPVQLDDHGVFIDPVARNTSFGPCSWDGDGSVSSGDY</sequence>
<accession>A0A5D5AF82</accession>
<evidence type="ECO:0000313" key="2">
    <source>
        <dbReference type="EMBL" id="TYT60449.1"/>
    </source>
</evidence>
<proteinExistence type="predicted"/>
<reference evidence="2 3" key="1">
    <citation type="submission" date="2019-08" db="EMBL/GenBank/DDBJ databases">
        <title>Archaea genome.</title>
        <authorList>
            <person name="Kajale S."/>
            <person name="Shouche Y."/>
            <person name="Deshpande N."/>
            <person name="Sharma A."/>
        </authorList>
    </citation>
    <scope>NUCLEOTIDE SEQUENCE [LARGE SCALE GENOMIC DNA]</scope>
    <source>
        <strain evidence="2 3">ESP3B_9</strain>
    </source>
</reference>
<dbReference type="RefSeq" id="WP_149083029.1">
    <property type="nucleotide sequence ID" value="NZ_VTAW01000042.1"/>
</dbReference>
<protein>
    <submittedName>
        <fullName evidence="2">Uncharacterized protein</fullName>
    </submittedName>
</protein>
<evidence type="ECO:0000313" key="3">
    <source>
        <dbReference type="Proteomes" id="UP000324104"/>
    </source>
</evidence>